<protein>
    <recommendedName>
        <fullName evidence="1">Transposase MuDR plant domain-containing protein</fullName>
    </recommendedName>
</protein>
<comment type="caution">
    <text evidence="2">The sequence shown here is derived from an EMBL/GenBank/DDBJ whole genome shotgun (WGS) entry which is preliminary data.</text>
</comment>
<evidence type="ECO:0000259" key="1">
    <source>
        <dbReference type="Pfam" id="PF03108"/>
    </source>
</evidence>
<dbReference type="EMBL" id="SDMP01000002">
    <property type="protein sequence ID" value="RYR73235.1"/>
    <property type="molecule type" value="Genomic_DNA"/>
</dbReference>
<proteinExistence type="predicted"/>
<gene>
    <name evidence="2" type="ORF">Ahy_A02g007577</name>
</gene>
<evidence type="ECO:0000313" key="2">
    <source>
        <dbReference type="EMBL" id="RYR73235.1"/>
    </source>
</evidence>
<name>A0A445ED82_ARAHY</name>
<sequence>MIKKIRFPKYDEAEMCREYEFKVGLEFKTLSQFKDAIKEHVLLNGKDVRYKKNEKLRCRVVCKGQKGKCKWICFAIVEKICGWPLLFKEFRISICQMLVLERLTGQGEKQGKKYMEGPYYNMPN</sequence>
<dbReference type="AlphaFoldDB" id="A0A445ED82"/>
<reference evidence="2 3" key="1">
    <citation type="submission" date="2019-01" db="EMBL/GenBank/DDBJ databases">
        <title>Sequencing of cultivated peanut Arachis hypogaea provides insights into genome evolution and oil improvement.</title>
        <authorList>
            <person name="Chen X."/>
        </authorList>
    </citation>
    <scope>NUCLEOTIDE SEQUENCE [LARGE SCALE GENOMIC DNA]</scope>
    <source>
        <strain evidence="3">cv. Fuhuasheng</strain>
        <tissue evidence="2">Leaves</tissue>
    </source>
</reference>
<keyword evidence="3" id="KW-1185">Reference proteome</keyword>
<dbReference type="InterPro" id="IPR004332">
    <property type="entry name" value="Transposase_MuDR"/>
</dbReference>
<dbReference type="Proteomes" id="UP000289738">
    <property type="component" value="Chromosome A02"/>
</dbReference>
<accession>A0A445ED82</accession>
<dbReference type="Pfam" id="PF03108">
    <property type="entry name" value="DBD_Tnp_Mut"/>
    <property type="match status" value="1"/>
</dbReference>
<organism evidence="2 3">
    <name type="scientific">Arachis hypogaea</name>
    <name type="common">Peanut</name>
    <dbReference type="NCBI Taxonomy" id="3818"/>
    <lineage>
        <taxon>Eukaryota</taxon>
        <taxon>Viridiplantae</taxon>
        <taxon>Streptophyta</taxon>
        <taxon>Embryophyta</taxon>
        <taxon>Tracheophyta</taxon>
        <taxon>Spermatophyta</taxon>
        <taxon>Magnoliopsida</taxon>
        <taxon>eudicotyledons</taxon>
        <taxon>Gunneridae</taxon>
        <taxon>Pentapetalae</taxon>
        <taxon>rosids</taxon>
        <taxon>fabids</taxon>
        <taxon>Fabales</taxon>
        <taxon>Fabaceae</taxon>
        <taxon>Papilionoideae</taxon>
        <taxon>50 kb inversion clade</taxon>
        <taxon>dalbergioids sensu lato</taxon>
        <taxon>Dalbergieae</taxon>
        <taxon>Pterocarpus clade</taxon>
        <taxon>Arachis</taxon>
    </lineage>
</organism>
<feature type="domain" description="Transposase MuDR plant" evidence="1">
    <location>
        <begin position="20"/>
        <end position="73"/>
    </location>
</feature>
<evidence type="ECO:0000313" key="3">
    <source>
        <dbReference type="Proteomes" id="UP000289738"/>
    </source>
</evidence>